<evidence type="ECO:0000313" key="1">
    <source>
        <dbReference type="EnsemblPlants" id="Solyc04g051760.1.1.1"/>
    </source>
</evidence>
<sequence length="49" mass="5877">MLPCYNTIFVIKTSLNKINSTLKLLKQGNETKKRWSFIVFSNQWNSFFF</sequence>
<proteinExistence type="predicted"/>
<dbReference type="EnsemblPlants" id="Solyc04g051760.1.1">
    <property type="protein sequence ID" value="Solyc04g051760.1.1.1"/>
    <property type="gene ID" value="Solyc04g051760.1"/>
</dbReference>
<dbReference type="AlphaFoldDB" id="A0A3Q7G5I2"/>
<protein>
    <submittedName>
        <fullName evidence="1">Uncharacterized protein</fullName>
    </submittedName>
</protein>
<reference evidence="1" key="1">
    <citation type="journal article" date="2012" name="Nature">
        <title>The tomato genome sequence provides insights into fleshy fruit evolution.</title>
        <authorList>
            <consortium name="Tomato Genome Consortium"/>
        </authorList>
    </citation>
    <scope>NUCLEOTIDE SEQUENCE [LARGE SCALE GENOMIC DNA]</scope>
    <source>
        <strain evidence="1">cv. Heinz 1706</strain>
    </source>
</reference>
<dbReference type="Gramene" id="Solyc04g051760.1.1">
    <property type="protein sequence ID" value="Solyc04g051760.1.1.1"/>
    <property type="gene ID" value="Solyc04g051760.1"/>
</dbReference>
<dbReference type="InParanoid" id="A0A3Q7G5I2"/>
<dbReference type="Proteomes" id="UP000004994">
    <property type="component" value="Chromosome 4"/>
</dbReference>
<accession>A0A3Q7G5I2</accession>
<evidence type="ECO:0000313" key="2">
    <source>
        <dbReference type="Proteomes" id="UP000004994"/>
    </source>
</evidence>
<reference evidence="1" key="2">
    <citation type="submission" date="2019-01" db="UniProtKB">
        <authorList>
            <consortium name="EnsemblPlants"/>
        </authorList>
    </citation>
    <scope>IDENTIFICATION</scope>
    <source>
        <strain evidence="1">cv. Heinz 1706</strain>
    </source>
</reference>
<name>A0A3Q7G5I2_SOLLC</name>
<dbReference type="PaxDb" id="4081-Solyc04g051760.1.1"/>
<keyword evidence="2" id="KW-1185">Reference proteome</keyword>
<organism evidence="1">
    <name type="scientific">Solanum lycopersicum</name>
    <name type="common">Tomato</name>
    <name type="synonym">Lycopersicon esculentum</name>
    <dbReference type="NCBI Taxonomy" id="4081"/>
    <lineage>
        <taxon>Eukaryota</taxon>
        <taxon>Viridiplantae</taxon>
        <taxon>Streptophyta</taxon>
        <taxon>Embryophyta</taxon>
        <taxon>Tracheophyta</taxon>
        <taxon>Spermatophyta</taxon>
        <taxon>Magnoliopsida</taxon>
        <taxon>eudicotyledons</taxon>
        <taxon>Gunneridae</taxon>
        <taxon>Pentapetalae</taxon>
        <taxon>asterids</taxon>
        <taxon>lamiids</taxon>
        <taxon>Solanales</taxon>
        <taxon>Solanaceae</taxon>
        <taxon>Solanoideae</taxon>
        <taxon>Solaneae</taxon>
        <taxon>Solanum</taxon>
        <taxon>Solanum subgen. Lycopersicon</taxon>
    </lineage>
</organism>